<feature type="compositionally biased region" description="Polar residues" evidence="1">
    <location>
        <begin position="161"/>
        <end position="170"/>
    </location>
</feature>
<sequence>MGQRGVARVLSAWSIATVGTVAVAMAPPASPVAAQETGVANPSIADSCGTDVTLVLDASGSIESSGAVDQVRDAGEAFLDALADTGSNARVLQFATFSEELAGFAEVTESSLQSGGVFRGAIDDYYQPKPPRPNGVNIYSYDGSGDPSSSNNWRSSNNSNQYTNWQQSLGQAGDEPSELVVYITDGDPTAYDFDQPTDPFDQGPPPDVGMNTNRGSADAVTMARATAAADSIKSADTRMLAVGVGKALNNDDSEERLKAIAGPQVVRDADLGSVTSINDVDVALVQDFDDLAAFLRGVVSELCSPSLSIRKLAQTAGSASYDPAPGWDITVTPTVNGGTFEWILPDTDPVEAAFCGNPVDPNDGAPRMCETNAQGLANFQWEPDPSDASTSATVVEALQPGYTAGRPDADDWTCRLKNIDGTEETQSGELDDGNGFALDVDSQQIITCSIYNSFDYQPDIELTKVNAPTIVRGDLSETDRAVTSTYTVSIPPSGNTPLSGVTVSDDSGERSCSGIAYVSGDTNGNRILDLDETWTFSCTSIAPAVSGNYDNVADVVGTAPDQQHVTDTATDDVDVVTPDIALTKVVSGAGEGPADDIEVPTGTDVTYTFTATNTGDTTLDGVTLTDPNCDDGTITPASYDDVQPGASVDFSCTTANVTESVVNVAQVTGTPDIPGYTGPNPPVTANATATVEVYSEAIELTKSVDEPIVFAGTDVTYTYEVRLGADSVSLAPTDAAGNPVSRDNWVIDPLCATPTYTGGDGGTIGVLEVGEVWVYSCTTTIELADVNGPGTSVINVADVFGRSADNPGAPVVTDEAIATVIILEPVVDVSKTVSRSTVLDPPTTCPPSTLACEPIIGPDAPTPRTVDYRFEVTNPGIVPLDLSNGALPYDPNDARIVDEVDGSPFCDPAYVDGDDGDGLLESDEVWRYECLDIALSKADTTNGFDVPNTVTVTANGILPGDVRSPDTVEAQDTASTQVVTPNLTLTKTPSATLVRPGTDVTYTYEVTNSGDPVGLFPFLVIDDRCAPVEYVSGDAAPSNGLIDGGETWQFSCTETLDLPDDPDTPAIENTVTNEAVVAAIGPLGNIYVRDATAEVQVFDPDITLTKVVDDDFVPVGTDVTYTFTVTNSGDDVTLDDLTDILLADASDPPQPSCESPTLTDDGDGDDILSVGEVWTYECSDSIQVPTLNVAGVRGTDIADGFVFDFAGAYVAVYEAGIDIVKSASPTVLDEPGGPVTYSYDVTNTGNVPLANVVDQIADDTCSPVTYVAGDDDGNGLLTGDGDLFETGPAEVWTFTCETVVTRDTVNTVTVEGTPVDPGSPEPLGPNVTDADTAEVIVTGVNPPDVTTTTSVTPFPPTPTIPPTGGGGRSGLPIAALLLVAGGALLMVTRRRRPA</sequence>
<keyword evidence="2" id="KW-1133">Transmembrane helix</keyword>
<reference evidence="4 5" key="1">
    <citation type="submission" date="2019-03" db="EMBL/GenBank/DDBJ databases">
        <title>Sequencing the genomes of 1000 actinobacteria strains.</title>
        <authorList>
            <person name="Klenk H.-P."/>
        </authorList>
    </citation>
    <scope>NUCLEOTIDE SEQUENCE [LARGE SCALE GENOMIC DNA]</scope>
    <source>
        <strain evidence="4 5">DSM 18936</strain>
    </source>
</reference>
<evidence type="ECO:0000256" key="2">
    <source>
        <dbReference type="SAM" id="Phobius"/>
    </source>
</evidence>
<dbReference type="EMBL" id="SOAU01000001">
    <property type="protein sequence ID" value="TDT18707.1"/>
    <property type="molecule type" value="Genomic_DNA"/>
</dbReference>
<dbReference type="Gene3D" id="3.40.50.410">
    <property type="entry name" value="von Willebrand factor, type A domain"/>
    <property type="match status" value="1"/>
</dbReference>
<evidence type="ECO:0000259" key="3">
    <source>
        <dbReference type="PROSITE" id="PS50234"/>
    </source>
</evidence>
<evidence type="ECO:0000313" key="5">
    <source>
        <dbReference type="Proteomes" id="UP000294558"/>
    </source>
</evidence>
<dbReference type="PANTHER" id="PTHR34819:SF3">
    <property type="entry name" value="CELL SURFACE PROTEIN"/>
    <property type="match status" value="1"/>
</dbReference>
<keyword evidence="2" id="KW-0812">Transmembrane</keyword>
<feature type="domain" description="VWFA" evidence="3">
    <location>
        <begin position="51"/>
        <end position="302"/>
    </location>
</feature>
<dbReference type="OrthoDB" id="3584537at2"/>
<gene>
    <name evidence="4" type="ORF">BDK89_4338</name>
</gene>
<feature type="region of interest" description="Disordered" evidence="1">
    <location>
        <begin position="1145"/>
        <end position="1164"/>
    </location>
</feature>
<protein>
    <submittedName>
        <fullName evidence="4">Putative repeat protein (TIGR01451 family)</fullName>
    </submittedName>
</protein>
<organism evidence="4 5">
    <name type="scientific">Ilumatobacter fluminis</name>
    <dbReference type="NCBI Taxonomy" id="467091"/>
    <lineage>
        <taxon>Bacteria</taxon>
        <taxon>Bacillati</taxon>
        <taxon>Actinomycetota</taxon>
        <taxon>Acidimicrobiia</taxon>
        <taxon>Acidimicrobiales</taxon>
        <taxon>Ilumatobacteraceae</taxon>
        <taxon>Ilumatobacter</taxon>
    </lineage>
</organism>
<dbReference type="InterPro" id="IPR002035">
    <property type="entry name" value="VWF_A"/>
</dbReference>
<feature type="transmembrane region" description="Helical" evidence="2">
    <location>
        <begin position="1370"/>
        <end position="1388"/>
    </location>
</feature>
<dbReference type="PROSITE" id="PS50234">
    <property type="entry name" value="VWFA"/>
    <property type="match status" value="1"/>
</dbReference>
<dbReference type="SUPFAM" id="SSF53300">
    <property type="entry name" value="vWA-like"/>
    <property type="match status" value="1"/>
</dbReference>
<dbReference type="InterPro" id="IPR036465">
    <property type="entry name" value="vWFA_dom_sf"/>
</dbReference>
<dbReference type="InterPro" id="IPR051172">
    <property type="entry name" value="Chlamydia_OmcB"/>
</dbReference>
<keyword evidence="5" id="KW-1185">Reference proteome</keyword>
<dbReference type="Proteomes" id="UP000294558">
    <property type="component" value="Unassembled WGS sequence"/>
</dbReference>
<keyword evidence="2" id="KW-0472">Membrane</keyword>
<feature type="region of interest" description="Disordered" evidence="1">
    <location>
        <begin position="123"/>
        <end position="174"/>
    </location>
</feature>
<comment type="caution">
    <text evidence="4">The sequence shown here is derived from an EMBL/GenBank/DDBJ whole genome shotgun (WGS) entry which is preliminary data.</text>
</comment>
<dbReference type="InterPro" id="IPR055354">
    <property type="entry name" value="DUF7507"/>
</dbReference>
<feature type="compositionally biased region" description="Low complexity" evidence="1">
    <location>
        <begin position="139"/>
        <end position="160"/>
    </location>
</feature>
<proteinExistence type="predicted"/>
<dbReference type="RefSeq" id="WP_133870909.1">
    <property type="nucleotide sequence ID" value="NZ_SOAU01000001.1"/>
</dbReference>
<dbReference type="PANTHER" id="PTHR34819">
    <property type="entry name" value="LARGE CYSTEINE-RICH PERIPLASMIC PROTEIN OMCB"/>
    <property type="match status" value="1"/>
</dbReference>
<evidence type="ECO:0000313" key="4">
    <source>
        <dbReference type="EMBL" id="TDT18707.1"/>
    </source>
</evidence>
<evidence type="ECO:0000256" key="1">
    <source>
        <dbReference type="SAM" id="MobiDB-lite"/>
    </source>
</evidence>
<dbReference type="Pfam" id="PF24346">
    <property type="entry name" value="DUF7507"/>
    <property type="match status" value="2"/>
</dbReference>
<name>A0A4R7I4U0_9ACTN</name>
<accession>A0A4R7I4U0</accession>